<dbReference type="AlphaFoldDB" id="A0A501WDD7"/>
<dbReference type="InterPro" id="IPR025540">
    <property type="entry name" value="FlK"/>
</dbReference>
<dbReference type="InterPro" id="IPR054485">
    <property type="entry name" value="FlK-like_dom"/>
</dbReference>
<organism evidence="2 3">
    <name type="scientific">Pontibacter mangrovi</name>
    <dbReference type="NCBI Taxonomy" id="2589816"/>
    <lineage>
        <taxon>Bacteria</taxon>
        <taxon>Pseudomonadati</taxon>
        <taxon>Bacteroidota</taxon>
        <taxon>Cytophagia</taxon>
        <taxon>Cytophagales</taxon>
        <taxon>Hymenobacteraceae</taxon>
        <taxon>Pontibacter</taxon>
    </lineage>
</organism>
<accession>A0A501WDD7</accession>
<dbReference type="PANTHER" id="PTHR36934">
    <property type="entry name" value="BLR0278 PROTEIN"/>
    <property type="match status" value="1"/>
</dbReference>
<dbReference type="EMBL" id="VFRQ01000001">
    <property type="protein sequence ID" value="TPE46114.1"/>
    <property type="molecule type" value="Genomic_DNA"/>
</dbReference>
<comment type="caution">
    <text evidence="2">The sequence shown here is derived from an EMBL/GenBank/DDBJ whole genome shotgun (WGS) entry which is preliminary data.</text>
</comment>
<dbReference type="Pfam" id="PF22636">
    <property type="entry name" value="FlK"/>
    <property type="match status" value="1"/>
</dbReference>
<dbReference type="Proteomes" id="UP000316727">
    <property type="component" value="Unassembled WGS sequence"/>
</dbReference>
<keyword evidence="3" id="KW-1185">Reference proteome</keyword>
<feature type="domain" description="Fluoroacetyl-CoA-specific thioesterase-like" evidence="1">
    <location>
        <begin position="25"/>
        <end position="128"/>
    </location>
</feature>
<protein>
    <recommendedName>
        <fullName evidence="1">Fluoroacetyl-CoA-specific thioesterase-like domain-containing protein</fullName>
    </recommendedName>
</protein>
<sequence length="139" mass="15204">MKDNNQQSATSNIKPGDTRTYVKHVTAADFARFEDGLVHAVCSTFSLAQAAEWAGRLFVLEMKADDEEGIGTCLTINHKAPAFEGEDVEIVATLEKYEGNEVICSYTAKVGERLVADGETGQKILKKEKLAKILTPKKV</sequence>
<gene>
    <name evidence="2" type="ORF">FJM65_01850</name>
</gene>
<dbReference type="Gene3D" id="3.10.129.10">
    <property type="entry name" value="Hotdog Thioesterase"/>
    <property type="match status" value="1"/>
</dbReference>
<evidence type="ECO:0000259" key="1">
    <source>
        <dbReference type="Pfam" id="PF22636"/>
    </source>
</evidence>
<dbReference type="InterPro" id="IPR029069">
    <property type="entry name" value="HotDog_dom_sf"/>
</dbReference>
<name>A0A501WDD7_9BACT</name>
<evidence type="ECO:0000313" key="2">
    <source>
        <dbReference type="EMBL" id="TPE46114.1"/>
    </source>
</evidence>
<dbReference type="PANTHER" id="PTHR36934:SF1">
    <property type="entry name" value="THIOESTERASE DOMAIN-CONTAINING PROTEIN"/>
    <property type="match status" value="1"/>
</dbReference>
<evidence type="ECO:0000313" key="3">
    <source>
        <dbReference type="Proteomes" id="UP000316727"/>
    </source>
</evidence>
<dbReference type="SUPFAM" id="SSF54637">
    <property type="entry name" value="Thioesterase/thiol ester dehydrase-isomerase"/>
    <property type="match status" value="1"/>
</dbReference>
<reference evidence="2 3" key="1">
    <citation type="submission" date="2019-06" db="EMBL/GenBank/DDBJ databases">
        <title>A novel bacterium of genus Pontibacter, isolated from marine sediment.</title>
        <authorList>
            <person name="Huang H."/>
            <person name="Mo K."/>
            <person name="Hu Y."/>
        </authorList>
    </citation>
    <scope>NUCLEOTIDE SEQUENCE [LARGE SCALE GENOMIC DNA]</scope>
    <source>
        <strain evidence="2 3">HB172049</strain>
    </source>
</reference>
<proteinExistence type="predicted"/>
<dbReference type="OrthoDB" id="6902891at2"/>
<dbReference type="RefSeq" id="WP_140618818.1">
    <property type="nucleotide sequence ID" value="NZ_VFRQ01000001.1"/>
</dbReference>